<protein>
    <submittedName>
        <fullName evidence="3">Serine hydrolase domain-containing protein</fullName>
        <ecNumber evidence="3">3.1.1.103</ecNumber>
    </submittedName>
</protein>
<evidence type="ECO:0000313" key="4">
    <source>
        <dbReference type="Proteomes" id="UP001550739"/>
    </source>
</evidence>
<evidence type="ECO:0000256" key="1">
    <source>
        <dbReference type="ARBA" id="ARBA00038473"/>
    </source>
</evidence>
<dbReference type="InterPro" id="IPR051478">
    <property type="entry name" value="Beta-lactamase-like_AB/R"/>
</dbReference>
<keyword evidence="3" id="KW-0378">Hydrolase</keyword>
<name>A0ABV2ZVE9_9ACTN</name>
<sequence length="277" mass="29624">MRRIPTCVLSGAALPEVSDGHAVDRFVEIGSFTKVVTGTALTRMAAAGVLSLDDPVERWLPAVAGTGITLLHLARHTSGLPRLPPRVARRDPYAAFDRAAVHHLLSRLDTLATRPPGQEEEYSNLGYAFLGEALAVAAGAAYEEVVAEYVLRPLDVAEVTASPDPDRLLAAPGLFGRPRRPWTMRGAILPAGGLWATPRAAADLLVRLAVERRLGDPAPSWQTAGPLYWHNGATRDASLFAGAMDDGRWVLIHRLNGAPEETDRAGIEVLKGSRAAS</sequence>
<dbReference type="RefSeq" id="WP_334578121.1">
    <property type="nucleotide sequence ID" value="NZ_JBEZVE010000029.1"/>
</dbReference>
<dbReference type="InterPro" id="IPR012338">
    <property type="entry name" value="Beta-lactam/transpept-like"/>
</dbReference>
<proteinExistence type="inferred from homology"/>
<comment type="similarity">
    <text evidence="1">Belongs to the beta-lactamase family.</text>
</comment>
<dbReference type="GO" id="GO:0016787">
    <property type="term" value="F:hydrolase activity"/>
    <property type="evidence" value="ECO:0007669"/>
    <property type="project" value="UniProtKB-KW"/>
</dbReference>
<dbReference type="EMBL" id="JBEZVE010000029">
    <property type="protein sequence ID" value="MEU3786552.1"/>
    <property type="molecule type" value="Genomic_DNA"/>
</dbReference>
<comment type="caution">
    <text evidence="3">The sequence shown here is derived from an EMBL/GenBank/DDBJ whole genome shotgun (WGS) entry which is preliminary data.</text>
</comment>
<organism evidence="3 4">
    <name type="scientific">Streptomyces sp. 900129855</name>
    <dbReference type="NCBI Taxonomy" id="3155129"/>
    <lineage>
        <taxon>Bacteria</taxon>
        <taxon>Bacillati</taxon>
        <taxon>Actinomycetota</taxon>
        <taxon>Actinomycetes</taxon>
        <taxon>Kitasatosporales</taxon>
        <taxon>Streptomycetaceae</taxon>
        <taxon>Streptomyces</taxon>
    </lineage>
</organism>
<dbReference type="Gene3D" id="3.40.710.10">
    <property type="entry name" value="DD-peptidase/beta-lactamase superfamily"/>
    <property type="match status" value="1"/>
</dbReference>
<feature type="domain" description="Beta-lactamase-related" evidence="2">
    <location>
        <begin position="27"/>
        <end position="221"/>
    </location>
</feature>
<dbReference type="SUPFAM" id="SSF56601">
    <property type="entry name" value="beta-lactamase/transpeptidase-like"/>
    <property type="match status" value="1"/>
</dbReference>
<dbReference type="Proteomes" id="UP001550739">
    <property type="component" value="Unassembled WGS sequence"/>
</dbReference>
<dbReference type="EC" id="3.1.1.103" evidence="3"/>
<dbReference type="PANTHER" id="PTHR22935">
    <property type="entry name" value="PENICILLIN-BINDING PROTEIN"/>
    <property type="match status" value="1"/>
</dbReference>
<dbReference type="InterPro" id="IPR001466">
    <property type="entry name" value="Beta-lactam-related"/>
</dbReference>
<keyword evidence="4" id="KW-1185">Reference proteome</keyword>
<dbReference type="PANTHER" id="PTHR22935:SF95">
    <property type="entry name" value="BETA-LACTAMASE-LIKE 1-RELATED"/>
    <property type="match status" value="1"/>
</dbReference>
<evidence type="ECO:0000313" key="3">
    <source>
        <dbReference type="EMBL" id="MEU3786552.1"/>
    </source>
</evidence>
<reference evidence="3 4" key="1">
    <citation type="submission" date="2024-06" db="EMBL/GenBank/DDBJ databases">
        <title>The Natural Products Discovery Center: Release of the First 8490 Sequenced Strains for Exploring Actinobacteria Biosynthetic Diversity.</title>
        <authorList>
            <person name="Kalkreuter E."/>
            <person name="Kautsar S.A."/>
            <person name="Yang D."/>
            <person name="Bader C.D."/>
            <person name="Teijaro C.N."/>
            <person name="Fluegel L."/>
            <person name="Davis C.M."/>
            <person name="Simpson J.R."/>
            <person name="Lauterbach L."/>
            <person name="Steele A.D."/>
            <person name="Gui C."/>
            <person name="Meng S."/>
            <person name="Li G."/>
            <person name="Viehrig K."/>
            <person name="Ye F."/>
            <person name="Su P."/>
            <person name="Kiefer A.F."/>
            <person name="Nichols A."/>
            <person name="Cepeda A.J."/>
            <person name="Yan W."/>
            <person name="Fan B."/>
            <person name="Jiang Y."/>
            <person name="Adhikari A."/>
            <person name="Zheng C.-J."/>
            <person name="Schuster L."/>
            <person name="Cowan T.M."/>
            <person name="Smanski M.J."/>
            <person name="Chevrette M.G."/>
            <person name="De Carvalho L.P.S."/>
            <person name="Shen B."/>
        </authorList>
    </citation>
    <scope>NUCLEOTIDE SEQUENCE [LARGE SCALE GENOMIC DNA]</scope>
    <source>
        <strain evidence="3 4">NPDC033843</strain>
    </source>
</reference>
<dbReference type="Pfam" id="PF00144">
    <property type="entry name" value="Beta-lactamase"/>
    <property type="match status" value="1"/>
</dbReference>
<accession>A0ABV2ZVE9</accession>
<gene>
    <name evidence="3" type="ORF">AB0E89_39490</name>
</gene>
<evidence type="ECO:0000259" key="2">
    <source>
        <dbReference type="Pfam" id="PF00144"/>
    </source>
</evidence>